<feature type="domain" description="LamG-like jellyroll fold" evidence="4">
    <location>
        <begin position="445"/>
        <end position="583"/>
    </location>
</feature>
<dbReference type="SUPFAM" id="SSF103647">
    <property type="entry name" value="TSP type-3 repeat"/>
    <property type="match status" value="1"/>
</dbReference>
<proteinExistence type="predicted"/>
<evidence type="ECO:0000256" key="2">
    <source>
        <dbReference type="ARBA" id="ARBA00023157"/>
    </source>
</evidence>
<dbReference type="RefSeq" id="WP_249993218.1">
    <property type="nucleotide sequence ID" value="NZ_CP116221.1"/>
</dbReference>
<dbReference type="InterPro" id="IPR028974">
    <property type="entry name" value="TSP_type-3_rpt"/>
</dbReference>
<organism evidence="5 6">
    <name type="scientific">Psychroserpens ponticola</name>
    <dbReference type="NCBI Taxonomy" id="2932268"/>
    <lineage>
        <taxon>Bacteria</taxon>
        <taxon>Pseudomonadati</taxon>
        <taxon>Bacteroidota</taxon>
        <taxon>Flavobacteriia</taxon>
        <taxon>Flavobacteriales</taxon>
        <taxon>Flavobacteriaceae</taxon>
        <taxon>Psychroserpens</taxon>
    </lineage>
</organism>
<evidence type="ECO:0000259" key="4">
    <source>
        <dbReference type="SMART" id="SM00560"/>
    </source>
</evidence>
<dbReference type="InterPro" id="IPR006558">
    <property type="entry name" value="LamG-like"/>
</dbReference>
<protein>
    <submittedName>
        <fullName evidence="5">T9SS type A sorting domain-containing protein</fullName>
    </submittedName>
</protein>
<dbReference type="EMBL" id="CP116221">
    <property type="protein sequence ID" value="WCO01467.1"/>
    <property type="molecule type" value="Genomic_DNA"/>
</dbReference>
<name>A0ABY7RWK1_9FLAO</name>
<feature type="signal peptide" evidence="3">
    <location>
        <begin position="1"/>
        <end position="23"/>
    </location>
</feature>
<evidence type="ECO:0000256" key="3">
    <source>
        <dbReference type="SAM" id="SignalP"/>
    </source>
</evidence>
<dbReference type="Pfam" id="PF18962">
    <property type="entry name" value="Por_Secre_tail"/>
    <property type="match status" value="1"/>
</dbReference>
<dbReference type="SMART" id="SM00560">
    <property type="entry name" value="LamGL"/>
    <property type="match status" value="1"/>
</dbReference>
<dbReference type="Proteomes" id="UP001202717">
    <property type="component" value="Chromosome"/>
</dbReference>
<keyword evidence="1 3" id="KW-0732">Signal</keyword>
<keyword evidence="2" id="KW-1015">Disulfide bond</keyword>
<keyword evidence="6" id="KW-1185">Reference proteome</keyword>
<evidence type="ECO:0000313" key="5">
    <source>
        <dbReference type="EMBL" id="WCO01467.1"/>
    </source>
</evidence>
<evidence type="ECO:0000256" key="1">
    <source>
        <dbReference type="ARBA" id="ARBA00022729"/>
    </source>
</evidence>
<reference evidence="5 6" key="1">
    <citation type="submission" date="2023-01" db="EMBL/GenBank/DDBJ databases">
        <title>Psychroserpens ponticola sp. nov., isolated from seawater.</title>
        <authorList>
            <person name="Kristyanto S."/>
            <person name="Jung J."/>
            <person name="Kim J.M."/>
            <person name="Jeon C.O."/>
        </authorList>
    </citation>
    <scope>NUCLEOTIDE SEQUENCE [LARGE SCALE GENOMIC DNA]</scope>
    <source>
        <strain evidence="5 6">MSW6</strain>
    </source>
</reference>
<dbReference type="PANTHER" id="PTHR47635:SF2">
    <property type="entry name" value="LAMG-LIKE JELLYROLL FOLD DOMAIN-CONTAINING PROTEIN"/>
    <property type="match status" value="1"/>
</dbReference>
<feature type="chain" id="PRO_5045779907" evidence="3">
    <location>
        <begin position="24"/>
        <end position="1282"/>
    </location>
</feature>
<dbReference type="Pfam" id="PF13385">
    <property type="entry name" value="Laminin_G_3"/>
    <property type="match status" value="1"/>
</dbReference>
<dbReference type="SUPFAM" id="SSF49899">
    <property type="entry name" value="Concanavalin A-like lectins/glucanases"/>
    <property type="match status" value="1"/>
</dbReference>
<dbReference type="Gene3D" id="4.10.1080.10">
    <property type="entry name" value="TSP type-3 repeat"/>
    <property type="match status" value="1"/>
</dbReference>
<dbReference type="PANTHER" id="PTHR47635">
    <property type="entry name" value="CUB DOMAIN-CONTAINING PROTEIN"/>
    <property type="match status" value="1"/>
</dbReference>
<evidence type="ECO:0000313" key="6">
    <source>
        <dbReference type="Proteomes" id="UP001202717"/>
    </source>
</evidence>
<dbReference type="InterPro" id="IPR026444">
    <property type="entry name" value="Secre_tail"/>
</dbReference>
<sequence>MKLKLLHSVFFLILFFVSPSLFAQDADNDTILDHQDLDDDNDGVLDVDERQGTAISGGSECGGEVNFDFNTFPTEVSGDGDDSTILLGEVFRFANIGTGVDALITIVEVVGATVTDLDDNTTNSTYFKPNLQFLNMVPEQEAYVEFNIQFVQSGTATAIVVPEVFININDIDGNSTLFEIDKIQIPISYVIDSPTNVTTTEEPNFLVATSGDTNYTGTSNVFPNNNIAARYFDLSNYTVRLGILARTNINYVVRRFSLEFSCVTNFVDPQIVFSDTDGDGIPNYLDIDSDNDGIPDNVEAQPTIGYLPPSATVNASGIPNNYGTGLTAIDTDADGIPDYLDDDSDNDETLDIFENGLANMLSETDTDNDGLDDNFETNGINDVSLDVNEDIDNPSTLPDADGDLLTGGNVDYRDLFDTNPPEIAALDFDGSDDYLSCSGFVDGLDQVTIMAWVKINNSASGTMTIAGEDLGCRLYVENGNTIGFATKTNGNTSHSVLSSTSINYDEWHHVTGTFSSLNGRNELYIDGELVSHNIGPIGSDIEVTTESNGAFEIGRRSSRVNNKEYFKGEVDELRVFNKTLTSEQIQQMVFQEITKNSTKVKGTIIDKDIVDHQSLNKVFWANLIAYYPMSVVKGNTLNDYSQYSRNLTISGISSMQSQTAPMPFETVTDDDWSEEDTWLHGTVWDIENATTNKDWSIVKIKNNVTSSNSHTNLGLFIDANKKLTIHGDQKVDNSWYFELNGTLDLSDDSQLIQGPNSDLVTSSQGKILRRQEGSSSVYWYNYWAAPVGIQEATALTNNNTSFNNANNSVFKLNLLKKGDGSNLTFTNANNQIGSVSTRWLYTYKNGVTYLDYTAINQDSNVQSGIGYTQKGTGTTDPEQQYLFEGKPNNGTVTIGVTDTGGNGSIPSISRTSYLLGNPYPSAIDLHDFIDDNVGVIDGSIQLWQQWSGSSHYLNDYNGGYAVVTKTGSVRASQFVGVDGGSSGGEEGTKLPTRYLPVGQGFFTEIVSNGTVVFKNSQREFIKEDDANGTYNTGSVFLRTANSVNSEDASENESLMQKIRLEFNSVDGPAARRELLLGFSDFTSDDFDYGYEAKNTTENDDDLNLMLEDELMLIQSYSSIYDEKSVALTFKTSGHYSYTIKATSFEYLNEGQDVYLKDNLTGIYFDLRTEQTYQFSSETGVFPSRFEIVFQEQSNTLSTEENEYPYNLIYFNNVTDKLFVKGLQTDVEQIRLLNILGQSIKEFTNIKTHDLENGLEISNVSSGTYVVYLKSNSGVRTKKIIIN</sequence>
<dbReference type="NCBIfam" id="TIGR04183">
    <property type="entry name" value="Por_Secre_tail"/>
    <property type="match status" value="1"/>
</dbReference>
<dbReference type="Gene3D" id="2.60.120.200">
    <property type="match status" value="1"/>
</dbReference>
<dbReference type="InterPro" id="IPR013320">
    <property type="entry name" value="ConA-like_dom_sf"/>
</dbReference>
<gene>
    <name evidence="5" type="ORF">MUN68_015550</name>
</gene>
<accession>A0ABY7RWK1</accession>